<dbReference type="GeneID" id="54559514"/>
<evidence type="ECO:0008006" key="3">
    <source>
        <dbReference type="Google" id="ProtNLM"/>
    </source>
</evidence>
<sequence length="234" mass="24846">MPSQTYLVIGASRGIGYGLVEQLSGDSSNKVIATVRKPFDFGKSNIETLVLDQSSTSSVQAAASKLSTPVDTLILNAAIGLDEALLSTTEDRLHEYMNTNILGVQRVVNAFLPALRKGTAKKIVIITSYSGSNTAQRGAEFGFRGPYAVTKAANNMQAVQLHNELRGEGFVVAPVHPGWVATDMGSLAINDRVPEGVKPMPVEDSAAGLIKVIDGLTTEDSGKFWGFDGSSMAW</sequence>
<accession>A0A6A6CNC6</accession>
<reference evidence="1" key="1">
    <citation type="journal article" date="2020" name="Stud. Mycol.">
        <title>101 Dothideomycetes genomes: a test case for predicting lifestyles and emergence of pathogens.</title>
        <authorList>
            <person name="Haridas S."/>
            <person name="Albert R."/>
            <person name="Binder M."/>
            <person name="Bloem J."/>
            <person name="Labutti K."/>
            <person name="Salamov A."/>
            <person name="Andreopoulos B."/>
            <person name="Baker S."/>
            <person name="Barry K."/>
            <person name="Bills G."/>
            <person name="Bluhm B."/>
            <person name="Cannon C."/>
            <person name="Castanera R."/>
            <person name="Culley D."/>
            <person name="Daum C."/>
            <person name="Ezra D."/>
            <person name="Gonzalez J."/>
            <person name="Henrissat B."/>
            <person name="Kuo A."/>
            <person name="Liang C."/>
            <person name="Lipzen A."/>
            <person name="Lutzoni F."/>
            <person name="Magnuson J."/>
            <person name="Mondo S."/>
            <person name="Nolan M."/>
            <person name="Ohm R."/>
            <person name="Pangilinan J."/>
            <person name="Park H.-J."/>
            <person name="Ramirez L."/>
            <person name="Alfaro M."/>
            <person name="Sun H."/>
            <person name="Tritt A."/>
            <person name="Yoshinaga Y."/>
            <person name="Zwiers L.-H."/>
            <person name="Turgeon B."/>
            <person name="Goodwin S."/>
            <person name="Spatafora J."/>
            <person name="Crous P."/>
            <person name="Grigoriev I."/>
        </authorList>
    </citation>
    <scope>NUCLEOTIDE SEQUENCE</scope>
    <source>
        <strain evidence="1">ATCC 36951</strain>
    </source>
</reference>
<evidence type="ECO:0000313" key="1">
    <source>
        <dbReference type="EMBL" id="KAF2167422.1"/>
    </source>
</evidence>
<name>A0A6A6CNC6_ZASCE</name>
<dbReference type="OrthoDB" id="5296at2759"/>
<dbReference type="InterPro" id="IPR052184">
    <property type="entry name" value="SDR_enzymes"/>
</dbReference>
<dbReference type="CDD" id="cd05325">
    <property type="entry name" value="carb_red_sniffer_like_SDR_c"/>
    <property type="match status" value="1"/>
</dbReference>
<dbReference type="SUPFAM" id="SSF51735">
    <property type="entry name" value="NAD(P)-binding Rossmann-fold domains"/>
    <property type="match status" value="1"/>
</dbReference>
<dbReference type="PRINTS" id="PR00081">
    <property type="entry name" value="GDHRDH"/>
</dbReference>
<protein>
    <recommendedName>
        <fullName evidence="3">NAD(P)-binding protein</fullName>
    </recommendedName>
</protein>
<dbReference type="RefSeq" id="XP_033668311.1">
    <property type="nucleotide sequence ID" value="XM_033806242.1"/>
</dbReference>
<dbReference type="Pfam" id="PF00106">
    <property type="entry name" value="adh_short"/>
    <property type="match status" value="1"/>
</dbReference>
<proteinExistence type="predicted"/>
<dbReference type="GO" id="GO:0016616">
    <property type="term" value="F:oxidoreductase activity, acting on the CH-OH group of donors, NAD or NADP as acceptor"/>
    <property type="evidence" value="ECO:0007669"/>
    <property type="project" value="TreeGrafter"/>
</dbReference>
<evidence type="ECO:0000313" key="2">
    <source>
        <dbReference type="Proteomes" id="UP000799537"/>
    </source>
</evidence>
<dbReference type="PANTHER" id="PTHR45458:SF1">
    <property type="entry name" value="SHORT CHAIN DEHYDROGENASE"/>
    <property type="match status" value="1"/>
</dbReference>
<gene>
    <name evidence="1" type="ORF">M409DRAFT_22231</name>
</gene>
<dbReference type="Proteomes" id="UP000799537">
    <property type="component" value="Unassembled WGS sequence"/>
</dbReference>
<dbReference type="PANTHER" id="PTHR45458">
    <property type="entry name" value="SHORT-CHAIN DEHYDROGENASE/REDUCTASE SDR"/>
    <property type="match status" value="1"/>
</dbReference>
<dbReference type="Gene3D" id="3.40.50.720">
    <property type="entry name" value="NAD(P)-binding Rossmann-like Domain"/>
    <property type="match status" value="1"/>
</dbReference>
<keyword evidence="2" id="KW-1185">Reference proteome</keyword>
<dbReference type="InterPro" id="IPR036291">
    <property type="entry name" value="NAD(P)-bd_dom_sf"/>
</dbReference>
<dbReference type="EMBL" id="ML993593">
    <property type="protein sequence ID" value="KAF2167422.1"/>
    <property type="molecule type" value="Genomic_DNA"/>
</dbReference>
<dbReference type="AlphaFoldDB" id="A0A6A6CNC6"/>
<dbReference type="InterPro" id="IPR002347">
    <property type="entry name" value="SDR_fam"/>
</dbReference>
<organism evidence="1 2">
    <name type="scientific">Zasmidium cellare ATCC 36951</name>
    <dbReference type="NCBI Taxonomy" id="1080233"/>
    <lineage>
        <taxon>Eukaryota</taxon>
        <taxon>Fungi</taxon>
        <taxon>Dikarya</taxon>
        <taxon>Ascomycota</taxon>
        <taxon>Pezizomycotina</taxon>
        <taxon>Dothideomycetes</taxon>
        <taxon>Dothideomycetidae</taxon>
        <taxon>Mycosphaerellales</taxon>
        <taxon>Mycosphaerellaceae</taxon>
        <taxon>Zasmidium</taxon>
    </lineage>
</organism>